<organism evidence="1 2">
    <name type="scientific">Xylella fastidiosa subsp. multiplex</name>
    <dbReference type="NCBI Taxonomy" id="644357"/>
    <lineage>
        <taxon>Bacteria</taxon>
        <taxon>Pseudomonadati</taxon>
        <taxon>Pseudomonadota</taxon>
        <taxon>Gammaproteobacteria</taxon>
        <taxon>Lysobacterales</taxon>
        <taxon>Lysobacteraceae</taxon>
        <taxon>Xylella</taxon>
    </lineage>
</organism>
<evidence type="ECO:0000313" key="2">
    <source>
        <dbReference type="Proteomes" id="UP000474061"/>
    </source>
</evidence>
<sequence>DAMKDPEFSTGGAKMSREETRYTIYRRAALAIERPELQKALTPSERIVMDTIKRHFDTKRELMENPAIFGNTKSVSIFPESRHKGTYVPHVYDRHEKALMIQRYGAEGLQEG</sequence>
<gene>
    <name evidence="1" type="ORF">FG476_00895</name>
</gene>
<reference evidence="1" key="1">
    <citation type="submission" date="2019-05" db="EMBL/GenBank/DDBJ databases">
        <authorList>
            <person name="Castillo A."/>
            <person name="Giampetruzzi A."/>
            <person name="Landa B."/>
            <person name="Saponari M."/>
            <person name="Almeida R.P.P."/>
            <person name="Moralejo E."/>
            <person name="Marco-Noales E."/>
            <person name="Velasco-Amo M.P."/>
            <person name="Roman-Ecija M."/>
            <person name="Navarro I."/>
            <person name="Monterde A."/>
            <person name="Barbe S."/>
        </authorList>
    </citation>
    <scope>NUCLEOTIDE SEQUENCE</scope>
    <source>
        <strain evidence="1">XYL1981</strain>
    </source>
</reference>
<reference evidence="1" key="2">
    <citation type="journal article" date="2020" name="Appl. Environ. Microbiol.">
        <title>Multiple intercontinental introductions associated with the emergence of a plant pathogen in Europe.</title>
        <authorList>
            <person name="Landa B.B."/>
            <person name="Castillo A.I."/>
            <person name="Giampetruzzi A."/>
            <person name="Kahn A."/>
            <person name="Roman-Ecija M."/>
            <person name="Velasco-Amo M.P."/>
            <person name="Navas-Cortes J.A."/>
            <person name="Marco-Noales E."/>
            <person name="Barbe S."/>
            <person name="Moralejo E."/>
            <person name="Coletta-Filho H.D."/>
            <person name="Saldarelli P."/>
            <person name="Saponari M."/>
            <person name="Almeida R.P.P."/>
        </authorList>
    </citation>
    <scope>NUCLEOTIDE SEQUENCE</scope>
    <source>
        <strain evidence="1">XYL1981</strain>
    </source>
</reference>
<dbReference type="AlphaFoldDB" id="A0A9Q4QQX4"/>
<comment type="caution">
    <text evidence="1">The sequence shown here is derived from an EMBL/GenBank/DDBJ whole genome shotgun (WGS) entry which is preliminary data.</text>
</comment>
<protein>
    <submittedName>
        <fullName evidence="1">Uncharacterized protein</fullName>
    </submittedName>
</protein>
<accession>A0A9Q4QQX4</accession>
<name>A0A9Q4QQX4_XYLFS</name>
<feature type="non-terminal residue" evidence="1">
    <location>
        <position position="112"/>
    </location>
</feature>
<proteinExistence type="predicted"/>
<evidence type="ECO:0000313" key="1">
    <source>
        <dbReference type="EMBL" id="MRU22704.1"/>
    </source>
</evidence>
<dbReference type="Proteomes" id="UP000474061">
    <property type="component" value="Unassembled WGS sequence"/>
</dbReference>
<dbReference type="EMBL" id="VDCJ01000206">
    <property type="protein sequence ID" value="MRU22704.1"/>
    <property type="molecule type" value="Genomic_DNA"/>
</dbReference>
<feature type="non-terminal residue" evidence="1">
    <location>
        <position position="1"/>
    </location>
</feature>